<name>A0AAJ0BTJ3_9PEZI</name>
<comment type="caution">
    <text evidence="3">The sequence shown here is derived from an EMBL/GenBank/DDBJ whole genome shotgun (WGS) entry which is preliminary data.</text>
</comment>
<keyword evidence="4" id="KW-1185">Reference proteome</keyword>
<keyword evidence="1" id="KW-0175">Coiled coil</keyword>
<protein>
    <recommendedName>
        <fullName evidence="2">Azaphilone pigments biosynthesis cluster protein L N-terminal domain-containing protein</fullName>
    </recommendedName>
</protein>
<evidence type="ECO:0000256" key="1">
    <source>
        <dbReference type="SAM" id="Coils"/>
    </source>
</evidence>
<gene>
    <name evidence="3" type="ORF">QBC33DRAFT_548404</name>
</gene>
<dbReference type="AlphaFoldDB" id="A0AAJ0BTJ3"/>
<dbReference type="Proteomes" id="UP001244011">
    <property type="component" value="Unassembled WGS sequence"/>
</dbReference>
<evidence type="ECO:0000259" key="2">
    <source>
        <dbReference type="Pfam" id="PF17111"/>
    </source>
</evidence>
<feature type="domain" description="Azaphilone pigments biosynthesis cluster protein L N-terminal" evidence="2">
    <location>
        <begin position="2"/>
        <end position="206"/>
    </location>
</feature>
<dbReference type="EMBL" id="MU839023">
    <property type="protein sequence ID" value="KAK1763951.1"/>
    <property type="molecule type" value="Genomic_DNA"/>
</dbReference>
<accession>A0AAJ0BTJ3</accession>
<reference evidence="3" key="1">
    <citation type="submission" date="2023-06" db="EMBL/GenBank/DDBJ databases">
        <title>Genome-scale phylogeny and comparative genomics of the fungal order Sordariales.</title>
        <authorList>
            <consortium name="Lawrence Berkeley National Laboratory"/>
            <person name="Hensen N."/>
            <person name="Bonometti L."/>
            <person name="Westerberg I."/>
            <person name="Brannstrom I.O."/>
            <person name="Guillou S."/>
            <person name="Cros-Aarteil S."/>
            <person name="Calhoun S."/>
            <person name="Haridas S."/>
            <person name="Kuo A."/>
            <person name="Mondo S."/>
            <person name="Pangilinan J."/>
            <person name="Riley R."/>
            <person name="Labutti K."/>
            <person name="Andreopoulos B."/>
            <person name="Lipzen A."/>
            <person name="Chen C."/>
            <person name="Yanf M."/>
            <person name="Daum C."/>
            <person name="Ng V."/>
            <person name="Clum A."/>
            <person name="Steindorff A."/>
            <person name="Ohm R."/>
            <person name="Martin F."/>
            <person name="Silar P."/>
            <person name="Natvig D."/>
            <person name="Lalanne C."/>
            <person name="Gautier V."/>
            <person name="Ament-Velasquez S.L."/>
            <person name="Kruys A."/>
            <person name="Hutchinson M.I."/>
            <person name="Powell A.J."/>
            <person name="Barry K."/>
            <person name="Miller A.N."/>
            <person name="Grigoriev I.V."/>
            <person name="Debuchy R."/>
            <person name="Gladieux P."/>
            <person name="Thoren M.H."/>
            <person name="Johannesson H."/>
        </authorList>
    </citation>
    <scope>NUCLEOTIDE SEQUENCE</scope>
    <source>
        <strain evidence="3">8032-3</strain>
    </source>
</reference>
<dbReference type="InterPro" id="IPR031348">
    <property type="entry name" value="PigL_N"/>
</dbReference>
<sequence>MADPLSITASIVGIVAPAMHVTRLLLDDLQKISDAPTSVAILKEDLLSMDMALQSLRDVTDAQWKSLGWASVDRSKAVMNTCAKSCGIFRADIQKWTRHSDEGKLSWQDRANVGFFKQKRIASMSEQLRNCKTTLNAVVSIATLHSSLRHTHLTEEVRTMVSNKEAVISNAIAGTDRQLAEVKARFEELNQGHQQEQAETKDEADERAQIGEEQKTLDASQKLLEELLKTIREEMGRKEAQKAHMPTVTFGTGNSGLQIGVSNGAISGVTFGVRST</sequence>
<proteinExistence type="predicted"/>
<evidence type="ECO:0000313" key="4">
    <source>
        <dbReference type="Proteomes" id="UP001244011"/>
    </source>
</evidence>
<dbReference type="GeneID" id="85312030"/>
<dbReference type="Pfam" id="PF17111">
    <property type="entry name" value="PigL_N"/>
    <property type="match status" value="1"/>
</dbReference>
<organism evidence="3 4">
    <name type="scientific">Phialemonium atrogriseum</name>
    <dbReference type="NCBI Taxonomy" id="1093897"/>
    <lineage>
        <taxon>Eukaryota</taxon>
        <taxon>Fungi</taxon>
        <taxon>Dikarya</taxon>
        <taxon>Ascomycota</taxon>
        <taxon>Pezizomycotina</taxon>
        <taxon>Sordariomycetes</taxon>
        <taxon>Sordariomycetidae</taxon>
        <taxon>Cephalothecales</taxon>
        <taxon>Cephalothecaceae</taxon>
        <taxon>Phialemonium</taxon>
    </lineage>
</organism>
<feature type="coiled-coil region" evidence="1">
    <location>
        <begin position="179"/>
        <end position="241"/>
    </location>
</feature>
<dbReference type="RefSeq" id="XP_060280164.1">
    <property type="nucleotide sequence ID" value="XM_060428843.1"/>
</dbReference>
<evidence type="ECO:0000313" key="3">
    <source>
        <dbReference type="EMBL" id="KAK1763951.1"/>
    </source>
</evidence>